<reference evidence="3" key="2">
    <citation type="submission" date="2002-05" db="EMBL/GenBank/DDBJ databases">
        <title>Oryza sativa nipponbare(GA3) genomic DNA, chromosome 2, PAC clone:P0030D07.</title>
        <authorList>
            <person name="Sasaki T."/>
            <person name="Matsumoto T."/>
            <person name="Katayose Y."/>
        </authorList>
    </citation>
    <scope>NUCLEOTIDE SEQUENCE</scope>
</reference>
<name>Q6H636_ORYSJ</name>
<dbReference type="EMBL" id="AP005306">
    <property type="protein sequence ID" value="BAD25813.1"/>
    <property type="molecule type" value="Genomic_DNA"/>
</dbReference>
<sequence length="130" mass="13827">MVASRSAESAKTPSSALGVSVSDLSSSTRPSRERRADAWPFTGRGRGLASEHATTRGGVAGLLPKLPLVEIGKAATAVWPALFLVANVGRRWTSVRGGTGWRFGNFAMRPTVKFGDSKFPPVGRQRVGLY</sequence>
<reference evidence="4" key="3">
    <citation type="journal article" date="2005" name="Nature">
        <title>The map-based sequence of the rice genome.</title>
        <authorList>
            <consortium name="International rice genome sequencing project (IRGSP)"/>
            <person name="Matsumoto T."/>
            <person name="Wu J."/>
            <person name="Kanamori H."/>
            <person name="Katayose Y."/>
            <person name="Fujisawa M."/>
            <person name="Namiki N."/>
            <person name="Mizuno H."/>
            <person name="Yamamoto K."/>
            <person name="Antonio B.A."/>
            <person name="Baba T."/>
            <person name="Sakata K."/>
            <person name="Nagamura Y."/>
            <person name="Aoki H."/>
            <person name="Arikawa K."/>
            <person name="Arita K."/>
            <person name="Bito T."/>
            <person name="Chiden Y."/>
            <person name="Fujitsuka N."/>
            <person name="Fukunaka R."/>
            <person name="Hamada M."/>
            <person name="Harada C."/>
            <person name="Hayashi A."/>
            <person name="Hijishita S."/>
            <person name="Honda M."/>
            <person name="Hosokawa S."/>
            <person name="Ichikawa Y."/>
            <person name="Idonuma A."/>
            <person name="Iijima M."/>
            <person name="Ikeda M."/>
            <person name="Ikeno M."/>
            <person name="Ito K."/>
            <person name="Ito S."/>
            <person name="Ito T."/>
            <person name="Ito Y."/>
            <person name="Ito Y."/>
            <person name="Iwabuchi A."/>
            <person name="Kamiya K."/>
            <person name="Karasawa W."/>
            <person name="Kurita K."/>
            <person name="Katagiri S."/>
            <person name="Kikuta A."/>
            <person name="Kobayashi H."/>
            <person name="Kobayashi N."/>
            <person name="Machita K."/>
            <person name="Maehara T."/>
            <person name="Masukawa M."/>
            <person name="Mizubayashi T."/>
            <person name="Mukai Y."/>
            <person name="Nagasaki H."/>
            <person name="Nagata Y."/>
            <person name="Naito S."/>
            <person name="Nakashima M."/>
            <person name="Nakama Y."/>
            <person name="Nakamichi Y."/>
            <person name="Nakamura M."/>
            <person name="Meguro A."/>
            <person name="Negishi M."/>
            <person name="Ohta I."/>
            <person name="Ohta T."/>
            <person name="Okamoto M."/>
            <person name="Ono N."/>
            <person name="Saji S."/>
            <person name="Sakaguchi M."/>
            <person name="Sakai K."/>
            <person name="Shibata M."/>
            <person name="Shimokawa T."/>
            <person name="Song J."/>
            <person name="Takazaki Y."/>
            <person name="Terasawa K."/>
            <person name="Tsugane M."/>
            <person name="Tsuji K."/>
            <person name="Ueda S."/>
            <person name="Waki K."/>
            <person name="Yamagata H."/>
            <person name="Yamamoto M."/>
            <person name="Yamamoto S."/>
            <person name="Yamane H."/>
            <person name="Yoshiki S."/>
            <person name="Yoshihara R."/>
            <person name="Yukawa K."/>
            <person name="Zhong H."/>
            <person name="Yano M."/>
            <person name="Yuan Q."/>
            <person name="Ouyang S."/>
            <person name="Liu J."/>
            <person name="Jones K.M."/>
            <person name="Gansberger K."/>
            <person name="Moffat K."/>
            <person name="Hill J."/>
            <person name="Bera J."/>
            <person name="Fadrosh D."/>
            <person name="Jin S."/>
            <person name="Johri S."/>
            <person name="Kim M."/>
            <person name="Overton L."/>
            <person name="Reardon M."/>
            <person name="Tsitrin T."/>
            <person name="Vuong H."/>
            <person name="Weaver B."/>
            <person name="Ciecko A."/>
            <person name="Tallon L."/>
            <person name="Jackson J."/>
            <person name="Pai G."/>
            <person name="Aken S.V."/>
            <person name="Utterback T."/>
            <person name="Reidmuller S."/>
            <person name="Feldblyum T."/>
            <person name="Hsiao J."/>
            <person name="Zismann V."/>
            <person name="Iobst S."/>
            <person name="de Vazeille A.R."/>
            <person name="Buell C.R."/>
            <person name="Ying K."/>
            <person name="Li Y."/>
            <person name="Lu T."/>
            <person name="Huang Y."/>
            <person name="Zhao Q."/>
            <person name="Feng Q."/>
            <person name="Zhang L."/>
            <person name="Zhu J."/>
            <person name="Weng Q."/>
            <person name="Mu J."/>
            <person name="Lu Y."/>
            <person name="Fan D."/>
            <person name="Liu Y."/>
            <person name="Guan J."/>
            <person name="Zhang Y."/>
            <person name="Yu S."/>
            <person name="Liu X."/>
            <person name="Zhang Y."/>
            <person name="Hong G."/>
            <person name="Han B."/>
            <person name="Choisne N."/>
            <person name="Demange N."/>
            <person name="Orjeda G."/>
            <person name="Samain S."/>
            <person name="Cattolico L."/>
            <person name="Pelletier E."/>
            <person name="Couloux A."/>
            <person name="Segurens B."/>
            <person name="Wincker P."/>
            <person name="D'Hont A."/>
            <person name="Scarpelli C."/>
            <person name="Weissenbach J."/>
            <person name="Salanoubat M."/>
            <person name="Quetier F."/>
            <person name="Yu Y."/>
            <person name="Kim H.R."/>
            <person name="Rambo T."/>
            <person name="Currie J."/>
            <person name="Collura K."/>
            <person name="Luo M."/>
            <person name="Yang T."/>
            <person name="Ammiraju J.S.S."/>
            <person name="Engler F."/>
            <person name="Soderlund C."/>
            <person name="Wing R.A."/>
            <person name="Palmer L.E."/>
            <person name="de la Bastide M."/>
            <person name="Spiegel L."/>
            <person name="Nascimento L."/>
            <person name="Zutavern T."/>
            <person name="O'Shaughnessy A."/>
            <person name="Dike S."/>
            <person name="Dedhia N."/>
            <person name="Preston R."/>
            <person name="Balija V."/>
            <person name="McCombie W.R."/>
            <person name="Chow T."/>
            <person name="Chen H."/>
            <person name="Chung M."/>
            <person name="Chen C."/>
            <person name="Shaw J."/>
            <person name="Wu H."/>
            <person name="Hsiao K."/>
            <person name="Chao Y."/>
            <person name="Chu M."/>
            <person name="Cheng C."/>
            <person name="Hour A."/>
            <person name="Lee P."/>
            <person name="Lin S."/>
            <person name="Lin Y."/>
            <person name="Liou J."/>
            <person name="Liu S."/>
            <person name="Hsing Y."/>
            <person name="Raghuvanshi S."/>
            <person name="Mohanty A."/>
            <person name="Bharti A.K."/>
            <person name="Gaur A."/>
            <person name="Gupta V."/>
            <person name="Kumar D."/>
            <person name="Ravi V."/>
            <person name="Vij S."/>
            <person name="Kapur A."/>
            <person name="Khurana P."/>
            <person name="Khurana P."/>
            <person name="Khurana J.P."/>
            <person name="Tyagi A.K."/>
            <person name="Gaikwad K."/>
            <person name="Singh A."/>
            <person name="Dalal V."/>
            <person name="Srivastava S."/>
            <person name="Dixit A."/>
            <person name="Pal A.K."/>
            <person name="Ghazi I.A."/>
            <person name="Yadav M."/>
            <person name="Pandit A."/>
            <person name="Bhargava A."/>
            <person name="Sureshbabu K."/>
            <person name="Batra K."/>
            <person name="Sharma T.R."/>
            <person name="Mohapatra T."/>
            <person name="Singh N.K."/>
            <person name="Messing J."/>
            <person name="Nelson A.B."/>
            <person name="Fuks G."/>
            <person name="Kavchok S."/>
            <person name="Keizer G."/>
            <person name="Linton E."/>
            <person name="Llaca V."/>
            <person name="Song R."/>
            <person name="Tanyolac B."/>
            <person name="Young S."/>
            <person name="Ho-Il K."/>
            <person name="Hahn J.H."/>
            <person name="Sangsakoo G."/>
            <person name="Vanavichit A."/>
            <person name="de Mattos Luiz.A.T."/>
            <person name="Zimmer P.D."/>
            <person name="Malone G."/>
            <person name="Dellagostin O."/>
            <person name="de Oliveira A.C."/>
            <person name="Bevan M."/>
            <person name="Bancroft I."/>
            <person name="Minx P."/>
            <person name="Cordum H."/>
            <person name="Wilson R."/>
            <person name="Cheng Z."/>
            <person name="Jin W."/>
            <person name="Jiang J."/>
            <person name="Leong S.A."/>
            <person name="Iwama H."/>
            <person name="Gojobori T."/>
            <person name="Itoh T."/>
            <person name="Niimura Y."/>
            <person name="Fujii Y."/>
            <person name="Habara T."/>
            <person name="Sakai H."/>
            <person name="Sato Y."/>
            <person name="Wilson G."/>
            <person name="Kumar K."/>
            <person name="McCouch S."/>
            <person name="Juretic N."/>
            <person name="Hoen D."/>
            <person name="Wright S."/>
            <person name="Bruskiewich R."/>
            <person name="Bureau T."/>
            <person name="Miyao A."/>
            <person name="Hirochika H."/>
            <person name="Nishikawa T."/>
            <person name="Kadowaki K."/>
            <person name="Sugiura M."/>
            <person name="Burr B."/>
            <person name="Sasaki T."/>
        </authorList>
    </citation>
    <scope>NUCLEOTIDE SEQUENCE [LARGE SCALE GENOMIC DNA]</scope>
    <source>
        <strain evidence="4">cv. Nipponbare</strain>
    </source>
</reference>
<evidence type="ECO:0000313" key="2">
    <source>
        <dbReference type="EMBL" id="BAD25512.1"/>
    </source>
</evidence>
<feature type="compositionally biased region" description="Polar residues" evidence="1">
    <location>
        <begin position="1"/>
        <end position="29"/>
    </location>
</feature>
<protein>
    <submittedName>
        <fullName evidence="3">Uncharacterized protein</fullName>
    </submittedName>
</protein>
<evidence type="ECO:0000256" key="1">
    <source>
        <dbReference type="SAM" id="MobiDB-lite"/>
    </source>
</evidence>
<organism evidence="3 4">
    <name type="scientific">Oryza sativa subsp. japonica</name>
    <name type="common">Rice</name>
    <dbReference type="NCBI Taxonomy" id="39947"/>
    <lineage>
        <taxon>Eukaryota</taxon>
        <taxon>Viridiplantae</taxon>
        <taxon>Streptophyta</taxon>
        <taxon>Embryophyta</taxon>
        <taxon>Tracheophyta</taxon>
        <taxon>Spermatophyta</taxon>
        <taxon>Magnoliopsida</taxon>
        <taxon>Liliopsida</taxon>
        <taxon>Poales</taxon>
        <taxon>Poaceae</taxon>
        <taxon>BOP clade</taxon>
        <taxon>Oryzoideae</taxon>
        <taxon>Oryzeae</taxon>
        <taxon>Oryzinae</taxon>
        <taxon>Oryza</taxon>
        <taxon>Oryza sativa</taxon>
    </lineage>
</organism>
<dbReference type="EMBL" id="AP004839">
    <property type="protein sequence ID" value="BAD25512.1"/>
    <property type="molecule type" value="Genomic_DNA"/>
</dbReference>
<dbReference type="Proteomes" id="UP000000763">
    <property type="component" value="Chromosome 2"/>
</dbReference>
<gene>
    <name evidence="3" type="ORF">P0030D07.19</name>
    <name evidence="2" type="ORF">P0519A12.4</name>
</gene>
<reference evidence="4" key="4">
    <citation type="journal article" date="2008" name="Nucleic Acids Res.">
        <title>The rice annotation project database (RAP-DB): 2008 update.</title>
        <authorList>
            <consortium name="The rice annotation project (RAP)"/>
        </authorList>
    </citation>
    <scope>GENOME REANNOTATION</scope>
    <source>
        <strain evidence="4">cv. Nipponbare</strain>
    </source>
</reference>
<accession>Q6H636</accession>
<dbReference type="AlphaFoldDB" id="Q6H636"/>
<proteinExistence type="predicted"/>
<feature type="region of interest" description="Disordered" evidence="1">
    <location>
        <begin position="1"/>
        <end position="52"/>
    </location>
</feature>
<evidence type="ECO:0000313" key="4">
    <source>
        <dbReference type="Proteomes" id="UP000000763"/>
    </source>
</evidence>
<reference evidence="2" key="1">
    <citation type="submission" date="2002-03" db="EMBL/GenBank/DDBJ databases">
        <title>Oryza sativa nipponbare(GA3) genomic DNA, chromosome 2, PAC clone:P0519A12.</title>
        <authorList>
            <person name="Sasaki T."/>
            <person name="Matsumoto T."/>
            <person name="Yamamoto K."/>
        </authorList>
    </citation>
    <scope>NUCLEOTIDE SEQUENCE</scope>
</reference>
<evidence type="ECO:0000313" key="3">
    <source>
        <dbReference type="EMBL" id="BAD25813.1"/>
    </source>
</evidence>